<organism evidence="3 4">
    <name type="scientific">Smittium culicis</name>
    <dbReference type="NCBI Taxonomy" id="133412"/>
    <lineage>
        <taxon>Eukaryota</taxon>
        <taxon>Fungi</taxon>
        <taxon>Fungi incertae sedis</taxon>
        <taxon>Zoopagomycota</taxon>
        <taxon>Kickxellomycotina</taxon>
        <taxon>Harpellomycetes</taxon>
        <taxon>Harpellales</taxon>
        <taxon>Legeriomycetaceae</taxon>
        <taxon>Smittium</taxon>
    </lineage>
</organism>
<proteinExistence type="predicted"/>
<dbReference type="EMBL" id="LSSN01003820">
    <property type="protein sequence ID" value="OMJ12744.1"/>
    <property type="molecule type" value="Genomic_DNA"/>
</dbReference>
<dbReference type="Pfam" id="PF06522">
    <property type="entry name" value="B12D"/>
    <property type="match status" value="1"/>
</dbReference>
<evidence type="ECO:0000313" key="4">
    <source>
        <dbReference type="Proteomes" id="UP000187283"/>
    </source>
</evidence>
<keyword evidence="4" id="KW-1185">Reference proteome</keyword>
<reference evidence="3 4" key="1">
    <citation type="submission" date="2017-01" db="EMBL/GenBank/DDBJ databases">
        <authorList>
            <person name="Mah S.A."/>
            <person name="Swanson W.J."/>
            <person name="Moy G.W."/>
            <person name="Vacquier V.D."/>
        </authorList>
    </citation>
    <scope>NUCLEOTIDE SEQUENCE [LARGE SCALE GENOMIC DNA]</scope>
    <source>
        <strain evidence="3 4">GSMNP</strain>
    </source>
</reference>
<evidence type="ECO:0000313" key="3">
    <source>
        <dbReference type="EMBL" id="OMJ23639.1"/>
    </source>
</evidence>
<name>A0A1R1Y9M0_9FUNG</name>
<keyword evidence="1" id="KW-0812">Transmembrane</keyword>
<feature type="transmembrane region" description="Helical" evidence="1">
    <location>
        <begin position="21"/>
        <end position="37"/>
    </location>
</feature>
<protein>
    <submittedName>
        <fullName evidence="3">Uncharacterized protein</fullName>
    </submittedName>
</protein>
<evidence type="ECO:0000256" key="1">
    <source>
        <dbReference type="SAM" id="Phobius"/>
    </source>
</evidence>
<dbReference type="InterPro" id="IPR010530">
    <property type="entry name" value="B12D"/>
</dbReference>
<dbReference type="OrthoDB" id="5511684at2759"/>
<dbReference type="EMBL" id="LSSN01000505">
    <property type="protein sequence ID" value="OMJ23639.1"/>
    <property type="molecule type" value="Genomic_DNA"/>
</dbReference>
<accession>A0A1R1Y9M0</accession>
<dbReference type="Proteomes" id="UP000187283">
    <property type="component" value="Unassembled WGS sequence"/>
</dbReference>
<keyword evidence="1" id="KW-1133">Transmembrane helix</keyword>
<evidence type="ECO:0000313" key="2">
    <source>
        <dbReference type="EMBL" id="OMJ12744.1"/>
    </source>
</evidence>
<gene>
    <name evidence="3" type="ORF">AYI70_g2140</name>
    <name evidence="2" type="ORF">AYI70_g8932</name>
</gene>
<keyword evidence="1" id="KW-0472">Membrane</keyword>
<comment type="caution">
    <text evidence="3">The sequence shown here is derived from an EMBL/GenBank/DDBJ whole genome shotgun (WGS) entry which is preliminary data.</text>
</comment>
<sequence length="80" mass="9256">MSSKATSEFSKYWMKKEAIPIYGIIGISALMVGYHITHKLTGNDIVYNHRKNPRPFLESPADYNPAYIKIKEKEVFDFSK</sequence>
<dbReference type="AlphaFoldDB" id="A0A1R1Y9M0"/>